<dbReference type="Gene3D" id="1.25.10.10">
    <property type="entry name" value="Leucine-rich Repeat Variant"/>
    <property type="match status" value="1"/>
</dbReference>
<dbReference type="AlphaFoldDB" id="A0A9N8H568"/>
<dbReference type="InterPro" id="IPR011989">
    <property type="entry name" value="ARM-like"/>
</dbReference>
<dbReference type="EMBL" id="CAICTM010000104">
    <property type="protein sequence ID" value="CAB9501311.1"/>
    <property type="molecule type" value="Genomic_DNA"/>
</dbReference>
<keyword evidence="3" id="KW-1185">Reference proteome</keyword>
<dbReference type="Proteomes" id="UP001153069">
    <property type="component" value="Unassembled WGS sequence"/>
</dbReference>
<feature type="region of interest" description="Disordered" evidence="1">
    <location>
        <begin position="1"/>
        <end position="20"/>
    </location>
</feature>
<gene>
    <name evidence="2" type="ORF">SEMRO_105_G053140.1</name>
</gene>
<dbReference type="SUPFAM" id="SSF48371">
    <property type="entry name" value="ARM repeat"/>
    <property type="match status" value="1"/>
</dbReference>
<evidence type="ECO:0000313" key="2">
    <source>
        <dbReference type="EMBL" id="CAB9501311.1"/>
    </source>
</evidence>
<proteinExistence type="predicted"/>
<accession>A0A9N8H568</accession>
<sequence length="284" mass="31249">MTKPPPKPNQAAVGKRRPTVPRVSFVTDQQKDRRTTTFQPGSLSKVILEDLQSQQEHIVLAALEYLSGLFSPDASPADNSTNKTNGSTAHRSNCQHFFNMGGHGVLLVTMKRWSENAAIQSSSCECLARFIHGYNNNNSVPTTITSTTTRSSNLSNNNNNIPVTDTLLEMGIVELILGALERFPHSPTLHYRANNVLRYLDMKRLVDDFEGVTMVLKIMTTFPNVASLQELGCRFLQTSLQLGFVTAAEIRSRAILVIVAAVTGHPQHKGIKHSVGVILKRVSS</sequence>
<comment type="caution">
    <text evidence="2">The sequence shown here is derived from an EMBL/GenBank/DDBJ whole genome shotgun (WGS) entry which is preliminary data.</text>
</comment>
<evidence type="ECO:0000313" key="3">
    <source>
        <dbReference type="Proteomes" id="UP001153069"/>
    </source>
</evidence>
<evidence type="ECO:0000256" key="1">
    <source>
        <dbReference type="SAM" id="MobiDB-lite"/>
    </source>
</evidence>
<dbReference type="InterPro" id="IPR016024">
    <property type="entry name" value="ARM-type_fold"/>
</dbReference>
<reference evidence="2" key="1">
    <citation type="submission" date="2020-06" db="EMBL/GenBank/DDBJ databases">
        <authorList>
            <consortium name="Plant Systems Biology data submission"/>
        </authorList>
    </citation>
    <scope>NUCLEOTIDE SEQUENCE</scope>
    <source>
        <strain evidence="2">D6</strain>
    </source>
</reference>
<organism evidence="2 3">
    <name type="scientific">Seminavis robusta</name>
    <dbReference type="NCBI Taxonomy" id="568900"/>
    <lineage>
        <taxon>Eukaryota</taxon>
        <taxon>Sar</taxon>
        <taxon>Stramenopiles</taxon>
        <taxon>Ochrophyta</taxon>
        <taxon>Bacillariophyta</taxon>
        <taxon>Bacillariophyceae</taxon>
        <taxon>Bacillariophycidae</taxon>
        <taxon>Naviculales</taxon>
        <taxon>Naviculaceae</taxon>
        <taxon>Seminavis</taxon>
    </lineage>
</organism>
<protein>
    <submittedName>
        <fullName evidence="2">Uncharacterized protein</fullName>
    </submittedName>
</protein>
<name>A0A9N8H568_9STRA</name>